<keyword evidence="4" id="KW-1185">Reference proteome</keyword>
<accession>A0A6A3ALE8</accession>
<dbReference type="InterPro" id="IPR039877">
    <property type="entry name" value="TMEM131-like"/>
</dbReference>
<dbReference type="Proteomes" id="UP000436088">
    <property type="component" value="Unassembled WGS sequence"/>
</dbReference>
<proteinExistence type="predicted"/>
<sequence>MAENALTEAYVQPYGRASFRPILFHLSNRCGWRSSALIRNNLSGVEWLPLGEFGGSVSLVLFEGSDPIQSVEFNLSLPTSLNISPLKMFFNMDETTYACTLPFSKELYAKNTGDLPLESTKLVMSYQPDFSAAMVHRDLELALATGIFVIPMKATLPVYMLNLCKRSVFWGRLKKLSMAILVSASLLFLIFCFLVHQEMVLGSQYYLFKSEGKNSITTIRTGGKSSRANRIQRNSKFPVSAEMDGLLSSVGDAKSLKEASNDPERETSLQSLPSKYAVTENPDIKEASQAGYLSIRIGKEKVRRRRKRKGGFRELIEVSGSQSGNSTPSSPLSPVTSVLPNRKWSLFPNVDQSVEARNPFSQLADQYCEKGQVFGPISEENLLGAKGYPSMLSSSSPLSSNPVIAPCARAPAPKLYAQKTINAERKRRLGDEYAYNIWVTIFLDSI</sequence>
<keyword evidence="2" id="KW-0812">Transmembrane</keyword>
<feature type="region of interest" description="Disordered" evidence="1">
    <location>
        <begin position="313"/>
        <end position="336"/>
    </location>
</feature>
<dbReference type="AlphaFoldDB" id="A0A6A3ALE8"/>
<evidence type="ECO:0000313" key="3">
    <source>
        <dbReference type="EMBL" id="KAE8703769.1"/>
    </source>
</evidence>
<name>A0A6A3ALE8_HIBSY</name>
<reference evidence="3" key="1">
    <citation type="submission" date="2019-09" db="EMBL/GenBank/DDBJ databases">
        <title>Draft genome information of white flower Hibiscus syriacus.</title>
        <authorList>
            <person name="Kim Y.-M."/>
        </authorList>
    </citation>
    <scope>NUCLEOTIDE SEQUENCE [LARGE SCALE GENOMIC DNA]</scope>
    <source>
        <strain evidence="3">YM2019G1</strain>
    </source>
</reference>
<keyword evidence="3" id="KW-0378">Hydrolase</keyword>
<dbReference type="GO" id="GO:0016787">
    <property type="term" value="F:hydrolase activity"/>
    <property type="evidence" value="ECO:0007669"/>
    <property type="project" value="UniProtKB-KW"/>
</dbReference>
<organism evidence="3 4">
    <name type="scientific">Hibiscus syriacus</name>
    <name type="common">Rose of Sharon</name>
    <dbReference type="NCBI Taxonomy" id="106335"/>
    <lineage>
        <taxon>Eukaryota</taxon>
        <taxon>Viridiplantae</taxon>
        <taxon>Streptophyta</taxon>
        <taxon>Embryophyta</taxon>
        <taxon>Tracheophyta</taxon>
        <taxon>Spermatophyta</taxon>
        <taxon>Magnoliopsida</taxon>
        <taxon>eudicotyledons</taxon>
        <taxon>Gunneridae</taxon>
        <taxon>Pentapetalae</taxon>
        <taxon>rosids</taxon>
        <taxon>malvids</taxon>
        <taxon>Malvales</taxon>
        <taxon>Malvaceae</taxon>
        <taxon>Malvoideae</taxon>
        <taxon>Hibiscus</taxon>
    </lineage>
</organism>
<feature type="transmembrane region" description="Helical" evidence="2">
    <location>
        <begin position="176"/>
        <end position="196"/>
    </location>
</feature>
<protein>
    <submittedName>
        <fullName evidence="3">O-Glycosyl hydrolases family 17 protein</fullName>
    </submittedName>
</protein>
<keyword evidence="2" id="KW-1133">Transmembrane helix</keyword>
<gene>
    <name evidence="3" type="ORF">F3Y22_tig00110462pilonHSYRG00056</name>
</gene>
<feature type="compositionally biased region" description="Low complexity" evidence="1">
    <location>
        <begin position="319"/>
        <end position="336"/>
    </location>
</feature>
<dbReference type="PANTHER" id="PTHR22050">
    <property type="entry name" value="RW1 PROTEIN HOMOLOG"/>
    <property type="match status" value="1"/>
</dbReference>
<evidence type="ECO:0000256" key="2">
    <source>
        <dbReference type="SAM" id="Phobius"/>
    </source>
</evidence>
<evidence type="ECO:0000313" key="4">
    <source>
        <dbReference type="Proteomes" id="UP000436088"/>
    </source>
</evidence>
<dbReference type="PANTHER" id="PTHR22050:SF0">
    <property type="entry name" value="TRANSMEMBRANE PROTEIN 131 HOMOLOG"/>
    <property type="match status" value="1"/>
</dbReference>
<keyword evidence="2" id="KW-0472">Membrane</keyword>
<evidence type="ECO:0000256" key="1">
    <source>
        <dbReference type="SAM" id="MobiDB-lite"/>
    </source>
</evidence>
<dbReference type="GO" id="GO:0016020">
    <property type="term" value="C:membrane"/>
    <property type="evidence" value="ECO:0007669"/>
    <property type="project" value="TreeGrafter"/>
</dbReference>
<comment type="caution">
    <text evidence="3">The sequence shown here is derived from an EMBL/GenBank/DDBJ whole genome shotgun (WGS) entry which is preliminary data.</text>
</comment>
<dbReference type="EMBL" id="VEPZ02000996">
    <property type="protein sequence ID" value="KAE8703769.1"/>
    <property type="molecule type" value="Genomic_DNA"/>
</dbReference>
<feature type="transmembrane region" description="Helical" evidence="2">
    <location>
        <begin position="141"/>
        <end position="164"/>
    </location>
</feature>